<reference evidence="1 2" key="1">
    <citation type="submission" date="2014-02" db="EMBL/GenBank/DDBJ databases">
        <title>Expanding our view of genomic diversity in Candidatus Accumulibacter clades.</title>
        <authorList>
            <person name="Skennerton C.T."/>
            <person name="Barr J.J."/>
            <person name="Slater F.R."/>
            <person name="Bond P.L."/>
            <person name="Tyson G.W."/>
        </authorList>
    </citation>
    <scope>NUCLEOTIDE SEQUENCE [LARGE SCALE GENOMIC DNA]</scope>
    <source>
        <strain evidence="2">BA-91</strain>
    </source>
</reference>
<organism evidence="1 2">
    <name type="scientific">Candidatus Accumulibacter phosphatis</name>
    <dbReference type="NCBI Taxonomy" id="327160"/>
    <lineage>
        <taxon>Bacteria</taxon>
        <taxon>Pseudomonadati</taxon>
        <taxon>Pseudomonadota</taxon>
        <taxon>Betaproteobacteria</taxon>
        <taxon>Candidatus Accumulibacter</taxon>
    </lineage>
</organism>
<evidence type="ECO:0008006" key="3">
    <source>
        <dbReference type="Google" id="ProtNLM"/>
    </source>
</evidence>
<evidence type="ECO:0000313" key="2">
    <source>
        <dbReference type="Proteomes" id="UP000020077"/>
    </source>
</evidence>
<proteinExistence type="predicted"/>
<sequence>MTDVLARVVALKTTPISELKQLWRDLFDTEPPAYNRRFLENRLAYRLQELAHGGLKTSTEKRLEQLGEQLDGGKARIRSRRVDDRPVTGTTLIREWQGTAYEVIVQTGHFEFQGQRYQSLSAIAKAITGTTWNGWAFFGLRARRPS</sequence>
<comment type="caution">
    <text evidence="1">The sequence shown here is derived from an EMBL/GenBank/DDBJ whole genome shotgun (WGS) entry which is preliminary data.</text>
</comment>
<protein>
    <recommendedName>
        <fullName evidence="3">DUF2924 domain-containing protein</fullName>
    </recommendedName>
</protein>
<dbReference type="EMBL" id="JDVG02000386">
    <property type="protein sequence ID" value="KFB72465.1"/>
    <property type="molecule type" value="Genomic_DNA"/>
</dbReference>
<name>A0A080LXA9_9PROT</name>
<accession>A0A080LXA9</accession>
<evidence type="ECO:0000313" key="1">
    <source>
        <dbReference type="EMBL" id="KFB72465.1"/>
    </source>
</evidence>
<dbReference type="AlphaFoldDB" id="A0A080LXA9"/>
<dbReference type="Proteomes" id="UP000020077">
    <property type="component" value="Unassembled WGS sequence"/>
</dbReference>
<dbReference type="Pfam" id="PF11149">
    <property type="entry name" value="DUF2924"/>
    <property type="match status" value="1"/>
</dbReference>
<gene>
    <name evidence="1" type="ORF">AW09_002346</name>
</gene>
<dbReference type="InterPro" id="IPR021322">
    <property type="entry name" value="DUF2924"/>
</dbReference>